<dbReference type="EMBL" id="MHIE01000018">
    <property type="protein sequence ID" value="OGY45579.1"/>
    <property type="molecule type" value="Genomic_DNA"/>
</dbReference>
<evidence type="ECO:0000313" key="7">
    <source>
        <dbReference type="Proteomes" id="UP000178240"/>
    </source>
</evidence>
<name>A0A1G1XZR2_9BACT</name>
<evidence type="ECO:0000256" key="4">
    <source>
        <dbReference type="SAM" id="Phobius"/>
    </source>
</evidence>
<keyword evidence="4" id="KW-0812">Transmembrane</keyword>
<dbReference type="STRING" id="1797535.A2744_02555"/>
<dbReference type="Pfam" id="PF17871">
    <property type="entry name" value="AAA_lid_9"/>
    <property type="match status" value="1"/>
</dbReference>
<keyword evidence="4" id="KW-1133">Transmembrane helix</keyword>
<dbReference type="SMART" id="SM00382">
    <property type="entry name" value="AAA"/>
    <property type="match status" value="1"/>
</dbReference>
<evidence type="ECO:0000256" key="2">
    <source>
        <dbReference type="ARBA" id="ARBA00022741"/>
    </source>
</evidence>
<dbReference type="Proteomes" id="UP000178240">
    <property type="component" value="Unassembled WGS sequence"/>
</dbReference>
<evidence type="ECO:0000259" key="5">
    <source>
        <dbReference type="SMART" id="SM00382"/>
    </source>
</evidence>
<dbReference type="AlphaFoldDB" id="A0A1G1XZR2"/>
<evidence type="ECO:0000256" key="1">
    <source>
        <dbReference type="ARBA" id="ARBA00022737"/>
    </source>
</evidence>
<dbReference type="SUPFAM" id="SSF52540">
    <property type="entry name" value="P-loop containing nucleoside triphosphate hydrolases"/>
    <property type="match status" value="1"/>
</dbReference>
<feature type="domain" description="AAA+ ATPase" evidence="5">
    <location>
        <begin position="86"/>
        <end position="227"/>
    </location>
</feature>
<evidence type="ECO:0000256" key="3">
    <source>
        <dbReference type="ARBA" id="ARBA00022840"/>
    </source>
</evidence>
<proteinExistence type="predicted"/>
<comment type="caution">
    <text evidence="6">The sequence shown here is derived from an EMBL/GenBank/DDBJ whole genome shotgun (WGS) entry which is preliminary data.</text>
</comment>
<gene>
    <name evidence="6" type="ORF">A2744_02555</name>
</gene>
<dbReference type="InterPro" id="IPR050130">
    <property type="entry name" value="ClpA_ClpB"/>
</dbReference>
<dbReference type="PANTHER" id="PTHR11638">
    <property type="entry name" value="ATP-DEPENDENT CLP PROTEASE"/>
    <property type="match status" value="1"/>
</dbReference>
<dbReference type="GO" id="GO:0034605">
    <property type="term" value="P:cellular response to heat"/>
    <property type="evidence" value="ECO:0007669"/>
    <property type="project" value="TreeGrafter"/>
</dbReference>
<dbReference type="InterPro" id="IPR027417">
    <property type="entry name" value="P-loop_NTPase"/>
</dbReference>
<keyword evidence="3" id="KW-0067">ATP-binding</keyword>
<sequence length="323" mass="35705">MEILWSSLQSTAGSILLPLILAAIAALYFIWKRTDSSAGGFFNHSTSTLAMYSKDLTQMAAEGKLDPVIGREEEIERVIQVLSRRTKNNPVLVGKAGIGKTAIAEGLAQAIINKKVPSDLLHKRVLSLDLASLVAGTKYRGEFEQRLKRIMDEIIAAKRNIILFIDEIHSLAEAGGAEGAVDADDILKPALARGDLQVIGATTAKEYKEFIQKDVTLDRRLHPILIDEPTKNETVDILRGIKRKYEQFHQVHITDEAILAAVHLAAEHIKDKSFPDKAIDLMDEAAAKVSIEEVDHESAKDWPQVGVAEIQSVMQEWESDKIN</sequence>
<dbReference type="PANTHER" id="PTHR11638:SF18">
    <property type="entry name" value="HEAT SHOCK PROTEIN 104"/>
    <property type="match status" value="1"/>
</dbReference>
<organism evidence="6 7">
    <name type="scientific">Candidatus Buchananbacteria bacterium RIFCSPHIGHO2_01_FULL_44_11</name>
    <dbReference type="NCBI Taxonomy" id="1797535"/>
    <lineage>
        <taxon>Bacteria</taxon>
        <taxon>Candidatus Buchananiibacteriota</taxon>
    </lineage>
</organism>
<keyword evidence="1" id="KW-0677">Repeat</keyword>
<dbReference type="Gene3D" id="3.40.50.300">
    <property type="entry name" value="P-loop containing nucleotide triphosphate hydrolases"/>
    <property type="match status" value="1"/>
</dbReference>
<dbReference type="Pfam" id="PF00004">
    <property type="entry name" value="AAA"/>
    <property type="match status" value="1"/>
</dbReference>
<evidence type="ECO:0000313" key="6">
    <source>
        <dbReference type="EMBL" id="OGY45579.1"/>
    </source>
</evidence>
<dbReference type="Gene3D" id="1.10.8.60">
    <property type="match status" value="1"/>
</dbReference>
<dbReference type="GO" id="GO:0016887">
    <property type="term" value="F:ATP hydrolysis activity"/>
    <property type="evidence" value="ECO:0007669"/>
    <property type="project" value="InterPro"/>
</dbReference>
<keyword evidence="2" id="KW-0547">Nucleotide-binding</keyword>
<dbReference type="InterPro" id="IPR003593">
    <property type="entry name" value="AAA+_ATPase"/>
</dbReference>
<dbReference type="GO" id="GO:0005524">
    <property type="term" value="F:ATP binding"/>
    <property type="evidence" value="ECO:0007669"/>
    <property type="project" value="UniProtKB-KW"/>
</dbReference>
<protein>
    <recommendedName>
        <fullName evidence="5">AAA+ ATPase domain-containing protein</fullName>
    </recommendedName>
</protein>
<dbReference type="GO" id="GO:0005737">
    <property type="term" value="C:cytoplasm"/>
    <property type="evidence" value="ECO:0007669"/>
    <property type="project" value="TreeGrafter"/>
</dbReference>
<dbReference type="InterPro" id="IPR041546">
    <property type="entry name" value="ClpA/ClpB_AAA_lid"/>
</dbReference>
<dbReference type="CDD" id="cd00009">
    <property type="entry name" value="AAA"/>
    <property type="match status" value="1"/>
</dbReference>
<dbReference type="InterPro" id="IPR003959">
    <property type="entry name" value="ATPase_AAA_core"/>
</dbReference>
<accession>A0A1G1XZR2</accession>
<keyword evidence="4" id="KW-0472">Membrane</keyword>
<reference evidence="6 7" key="1">
    <citation type="journal article" date="2016" name="Nat. Commun.">
        <title>Thousands of microbial genomes shed light on interconnected biogeochemical processes in an aquifer system.</title>
        <authorList>
            <person name="Anantharaman K."/>
            <person name="Brown C.T."/>
            <person name="Hug L.A."/>
            <person name="Sharon I."/>
            <person name="Castelle C.J."/>
            <person name="Probst A.J."/>
            <person name="Thomas B.C."/>
            <person name="Singh A."/>
            <person name="Wilkins M.J."/>
            <person name="Karaoz U."/>
            <person name="Brodie E.L."/>
            <person name="Williams K.H."/>
            <person name="Hubbard S.S."/>
            <person name="Banfield J.F."/>
        </authorList>
    </citation>
    <scope>NUCLEOTIDE SEQUENCE [LARGE SCALE GENOMIC DNA]</scope>
</reference>
<dbReference type="FunFam" id="3.40.50.300:FF:000010">
    <property type="entry name" value="Chaperone clpB 1, putative"/>
    <property type="match status" value="1"/>
</dbReference>
<feature type="transmembrane region" description="Helical" evidence="4">
    <location>
        <begin position="12"/>
        <end position="31"/>
    </location>
</feature>